<name>A0A6A2XPG7_HIBSY</name>
<comment type="caution">
    <text evidence="1">The sequence shown here is derived from an EMBL/GenBank/DDBJ whole genome shotgun (WGS) entry which is preliminary data.</text>
</comment>
<evidence type="ECO:0000313" key="1">
    <source>
        <dbReference type="EMBL" id="KAE8668815.1"/>
    </source>
</evidence>
<dbReference type="EMBL" id="VEPZ02001542">
    <property type="protein sequence ID" value="KAE8668815.1"/>
    <property type="molecule type" value="Genomic_DNA"/>
</dbReference>
<organism evidence="1 2">
    <name type="scientific">Hibiscus syriacus</name>
    <name type="common">Rose of Sharon</name>
    <dbReference type="NCBI Taxonomy" id="106335"/>
    <lineage>
        <taxon>Eukaryota</taxon>
        <taxon>Viridiplantae</taxon>
        <taxon>Streptophyta</taxon>
        <taxon>Embryophyta</taxon>
        <taxon>Tracheophyta</taxon>
        <taxon>Spermatophyta</taxon>
        <taxon>Magnoliopsida</taxon>
        <taxon>eudicotyledons</taxon>
        <taxon>Gunneridae</taxon>
        <taxon>Pentapetalae</taxon>
        <taxon>rosids</taxon>
        <taxon>malvids</taxon>
        <taxon>Malvales</taxon>
        <taxon>Malvaceae</taxon>
        <taxon>Malvoideae</taxon>
        <taxon>Hibiscus</taxon>
    </lineage>
</organism>
<dbReference type="PANTHER" id="PTHR47826:SF1">
    <property type="entry name" value="OS03G0164700 PROTEIN"/>
    <property type="match status" value="1"/>
</dbReference>
<proteinExistence type="predicted"/>
<reference evidence="1" key="1">
    <citation type="submission" date="2019-09" db="EMBL/GenBank/DDBJ databases">
        <title>Draft genome information of white flower Hibiscus syriacus.</title>
        <authorList>
            <person name="Kim Y.-M."/>
        </authorList>
    </citation>
    <scope>NUCLEOTIDE SEQUENCE [LARGE SCALE GENOMIC DNA]</scope>
    <source>
        <strain evidence="1">YM2019G1</strain>
    </source>
</reference>
<gene>
    <name evidence="1" type="ORF">F3Y22_tig00112285pilonHSYRG00388</name>
</gene>
<evidence type="ECO:0000313" key="2">
    <source>
        <dbReference type="Proteomes" id="UP000436088"/>
    </source>
</evidence>
<protein>
    <submittedName>
        <fullName evidence="1">Uncharacterized protein</fullName>
    </submittedName>
</protein>
<dbReference type="Proteomes" id="UP000436088">
    <property type="component" value="Unassembled WGS sequence"/>
</dbReference>
<dbReference type="PANTHER" id="PTHR47826">
    <property type="entry name" value="OS03G0164700 PROTEIN"/>
    <property type="match status" value="1"/>
</dbReference>
<dbReference type="AlphaFoldDB" id="A0A6A2XPG7"/>
<sequence>MQLVADSVVLRLGFPTSLLSDREQGGLSRAAAAVNPSRGRGRGRGRAFANAVGAATAMGCGVGRNVATLKQVVELTEAHDLNEDDDFRNELLGEHLDSEEVTFLTKMVFNGGSGRMNRVAFQKAVSELLPKLNICIYVLELVMERDVGFLDHSNIITVNWNYRTFDPKEIWYKPQ</sequence>
<keyword evidence="2" id="KW-1185">Reference proteome</keyword>
<accession>A0A6A2XPG7</accession>